<gene>
    <name evidence="2" type="ORF">AC812_10385</name>
</gene>
<sequence>MQSPMVLDGLESNLASLFKPVEPSQVFVESLAVRLKRPKPVQLEKAGKTPLLLVVIGSGLLFGVLIFLILRLVRLILYKR</sequence>
<comment type="caution">
    <text evidence="2">The sequence shown here is derived from an EMBL/GenBank/DDBJ whole genome shotgun (WGS) entry which is preliminary data.</text>
</comment>
<reference evidence="2 3" key="1">
    <citation type="submission" date="2015-07" db="EMBL/GenBank/DDBJ databases">
        <title>Draft genome of Bellilinea caldifistulae DSM 17877.</title>
        <authorList>
            <person name="Hemp J."/>
            <person name="Ward L.M."/>
            <person name="Pace L.A."/>
            <person name="Fischer W.W."/>
        </authorList>
    </citation>
    <scope>NUCLEOTIDE SEQUENCE [LARGE SCALE GENOMIC DNA]</scope>
    <source>
        <strain evidence="2 3">GOMI-1</strain>
    </source>
</reference>
<dbReference type="Proteomes" id="UP000050514">
    <property type="component" value="Unassembled WGS sequence"/>
</dbReference>
<protein>
    <recommendedName>
        <fullName evidence="4">Tyrosine kinase G-rich domain-containing protein</fullName>
    </recommendedName>
</protein>
<keyword evidence="1" id="KW-1133">Transmembrane helix</keyword>
<organism evidence="2 3">
    <name type="scientific">Bellilinea caldifistulae</name>
    <dbReference type="NCBI Taxonomy" id="360411"/>
    <lineage>
        <taxon>Bacteria</taxon>
        <taxon>Bacillati</taxon>
        <taxon>Chloroflexota</taxon>
        <taxon>Anaerolineae</taxon>
        <taxon>Anaerolineales</taxon>
        <taxon>Anaerolineaceae</taxon>
        <taxon>Bellilinea</taxon>
    </lineage>
</organism>
<accession>A0A0P6X1V7</accession>
<dbReference type="STRING" id="360411.AC812_10385"/>
<name>A0A0P6X1V7_9CHLR</name>
<dbReference type="EMBL" id="LGHJ01000016">
    <property type="protein sequence ID" value="KPL74921.1"/>
    <property type="molecule type" value="Genomic_DNA"/>
</dbReference>
<proteinExistence type="predicted"/>
<keyword evidence="1" id="KW-0472">Membrane</keyword>
<evidence type="ECO:0000313" key="2">
    <source>
        <dbReference type="EMBL" id="KPL74921.1"/>
    </source>
</evidence>
<feature type="transmembrane region" description="Helical" evidence="1">
    <location>
        <begin position="51"/>
        <end position="73"/>
    </location>
</feature>
<keyword evidence="3" id="KW-1185">Reference proteome</keyword>
<keyword evidence="1" id="KW-0812">Transmembrane</keyword>
<evidence type="ECO:0000256" key="1">
    <source>
        <dbReference type="SAM" id="Phobius"/>
    </source>
</evidence>
<evidence type="ECO:0008006" key="4">
    <source>
        <dbReference type="Google" id="ProtNLM"/>
    </source>
</evidence>
<dbReference type="AlphaFoldDB" id="A0A0P6X1V7"/>
<evidence type="ECO:0000313" key="3">
    <source>
        <dbReference type="Proteomes" id="UP000050514"/>
    </source>
</evidence>